<evidence type="ECO:0000313" key="1">
    <source>
        <dbReference type="EMBL" id="KKM89117.1"/>
    </source>
</evidence>
<accession>A0A0F9P6R1</accession>
<organism evidence="1">
    <name type="scientific">marine sediment metagenome</name>
    <dbReference type="NCBI Taxonomy" id="412755"/>
    <lineage>
        <taxon>unclassified sequences</taxon>
        <taxon>metagenomes</taxon>
        <taxon>ecological metagenomes</taxon>
    </lineage>
</organism>
<dbReference type="EMBL" id="LAZR01006867">
    <property type="protein sequence ID" value="KKM89117.1"/>
    <property type="molecule type" value="Genomic_DNA"/>
</dbReference>
<name>A0A0F9P6R1_9ZZZZ</name>
<comment type="caution">
    <text evidence="1">The sequence shown here is derived from an EMBL/GenBank/DDBJ whole genome shotgun (WGS) entry which is preliminary data.</text>
</comment>
<reference evidence="1" key="1">
    <citation type="journal article" date="2015" name="Nature">
        <title>Complex archaea that bridge the gap between prokaryotes and eukaryotes.</title>
        <authorList>
            <person name="Spang A."/>
            <person name="Saw J.H."/>
            <person name="Jorgensen S.L."/>
            <person name="Zaremba-Niedzwiedzka K."/>
            <person name="Martijn J."/>
            <person name="Lind A.E."/>
            <person name="van Eijk R."/>
            <person name="Schleper C."/>
            <person name="Guy L."/>
            <person name="Ettema T.J."/>
        </authorList>
    </citation>
    <scope>NUCLEOTIDE SEQUENCE</scope>
</reference>
<dbReference type="AlphaFoldDB" id="A0A0F9P6R1"/>
<protein>
    <submittedName>
        <fullName evidence="1">Uncharacterized protein</fullName>
    </submittedName>
</protein>
<proteinExistence type="predicted"/>
<gene>
    <name evidence="1" type="ORF">LCGC14_1251850</name>
</gene>
<sequence length="370" mass="39586">MVQVIDRPPDIYDTLAGLLGKTGEGMKKAADVGIQASMKDFFEEKKNQRKATRVEDLLKGISDEELDPTHKKLIMSRARGDITSDALTLMMKQNQQGLEHSKAKKALVDGIPTNFKKVAGPEWELQSTENKVKYAKLAGDIFDRTGDAFAAQQGALDQFLKDQRGEDEDIEDIEGTGQAPGAAGEGYGIGDILRGLAGPIPSLAGGALFGKEEPQGELAKGARRGIREQSAVGAVLGKQPTEEELAARAQEDPSMVREIGETLTGIIGDLPTLLIGGSVAGAPGAFALTGFVKRGADEIYGAMRSKDKFTLKKGGEAAYRVAHGASKDMIMGWLFQKIPGLEKVLKRNPWAKKFLDTKLGSALFEVGTGT</sequence>
<feature type="non-terminal residue" evidence="1">
    <location>
        <position position="370"/>
    </location>
</feature>